<name>A0A183DDD2_9BILA</name>
<accession>A0A183DDD2</accession>
<protein>
    <submittedName>
        <fullName evidence="3">PKD_channel domain-containing protein</fullName>
    </submittedName>
</protein>
<proteinExistence type="predicted"/>
<evidence type="ECO:0000313" key="2">
    <source>
        <dbReference type="Proteomes" id="UP000271098"/>
    </source>
</evidence>
<gene>
    <name evidence="1" type="ORF">GPUH_LOCUS6720</name>
</gene>
<reference evidence="3" key="1">
    <citation type="submission" date="2016-06" db="UniProtKB">
        <authorList>
            <consortium name="WormBaseParasite"/>
        </authorList>
    </citation>
    <scope>IDENTIFICATION</scope>
</reference>
<sequence>MNNVGSDEGGEGYQDPTGFVFTRPRMYSALPQGSSLKWDREQDNSGYYIIPYIITGDYGTFFVVATVSAAVEV</sequence>
<dbReference type="WBParaSite" id="GPUH_0000673201-mRNA-1">
    <property type="protein sequence ID" value="GPUH_0000673201-mRNA-1"/>
    <property type="gene ID" value="GPUH_0000673201"/>
</dbReference>
<evidence type="ECO:0000313" key="1">
    <source>
        <dbReference type="EMBL" id="VDK55833.1"/>
    </source>
</evidence>
<dbReference type="AlphaFoldDB" id="A0A183DDD2"/>
<reference evidence="1 2" key="2">
    <citation type="submission" date="2018-11" db="EMBL/GenBank/DDBJ databases">
        <authorList>
            <consortium name="Pathogen Informatics"/>
        </authorList>
    </citation>
    <scope>NUCLEOTIDE SEQUENCE [LARGE SCALE GENOMIC DNA]</scope>
</reference>
<organism evidence="3">
    <name type="scientific">Gongylonema pulchrum</name>
    <dbReference type="NCBI Taxonomy" id="637853"/>
    <lineage>
        <taxon>Eukaryota</taxon>
        <taxon>Metazoa</taxon>
        <taxon>Ecdysozoa</taxon>
        <taxon>Nematoda</taxon>
        <taxon>Chromadorea</taxon>
        <taxon>Rhabditida</taxon>
        <taxon>Spirurina</taxon>
        <taxon>Spiruromorpha</taxon>
        <taxon>Spiruroidea</taxon>
        <taxon>Gongylonematidae</taxon>
        <taxon>Gongylonema</taxon>
    </lineage>
</organism>
<dbReference type="Proteomes" id="UP000271098">
    <property type="component" value="Unassembled WGS sequence"/>
</dbReference>
<keyword evidence="2" id="KW-1185">Reference proteome</keyword>
<evidence type="ECO:0000313" key="3">
    <source>
        <dbReference type="WBParaSite" id="GPUH_0000673201-mRNA-1"/>
    </source>
</evidence>
<dbReference type="EMBL" id="UYRT01016264">
    <property type="protein sequence ID" value="VDK55833.1"/>
    <property type="molecule type" value="Genomic_DNA"/>
</dbReference>